<evidence type="ECO:0000313" key="2">
    <source>
        <dbReference type="EMBL" id="TCU31173.1"/>
    </source>
</evidence>
<evidence type="ECO:0000313" key="3">
    <source>
        <dbReference type="Proteomes" id="UP000295547"/>
    </source>
</evidence>
<accession>A0A4R3R7G7</accession>
<organism evidence="2 3">
    <name type="scientific">Rhizobium azibense</name>
    <dbReference type="NCBI Taxonomy" id="1136135"/>
    <lineage>
        <taxon>Bacteria</taxon>
        <taxon>Pseudomonadati</taxon>
        <taxon>Pseudomonadota</taxon>
        <taxon>Alphaproteobacteria</taxon>
        <taxon>Hyphomicrobiales</taxon>
        <taxon>Rhizobiaceae</taxon>
        <taxon>Rhizobium/Agrobacterium group</taxon>
        <taxon>Rhizobium</taxon>
    </lineage>
</organism>
<evidence type="ECO:0000256" key="1">
    <source>
        <dbReference type="SAM" id="MobiDB-lite"/>
    </source>
</evidence>
<proteinExistence type="predicted"/>
<dbReference type="AlphaFoldDB" id="A0A4R3R7G7"/>
<gene>
    <name evidence="2" type="ORF">EV130_101750</name>
</gene>
<feature type="region of interest" description="Disordered" evidence="1">
    <location>
        <begin position="1"/>
        <end position="21"/>
    </location>
</feature>
<keyword evidence="3" id="KW-1185">Reference proteome</keyword>
<dbReference type="Proteomes" id="UP000295547">
    <property type="component" value="Unassembled WGS sequence"/>
</dbReference>
<sequence length="138" mass="15241">MPRRPPNSQHQEHPQMAEHPPALVILKKQVAKGRLTRARQISVAKGDVSHLRKAVRSSPSPLQSCAGASAFSARRQGSVFRRRRKSTTFLPRLQYRYSKIVLGLHSWSGNTLDRACNTGSLISPSSVVKVDTSTTSLD</sequence>
<name>A0A4R3R7G7_9HYPH</name>
<comment type="caution">
    <text evidence="2">The sequence shown here is derived from an EMBL/GenBank/DDBJ whole genome shotgun (WGS) entry which is preliminary data.</text>
</comment>
<protein>
    <submittedName>
        <fullName evidence="2">Uncharacterized protein</fullName>
    </submittedName>
</protein>
<dbReference type="EMBL" id="SMBJ01000001">
    <property type="protein sequence ID" value="TCU31173.1"/>
    <property type="molecule type" value="Genomic_DNA"/>
</dbReference>
<reference evidence="2 3" key="1">
    <citation type="submission" date="2019-03" db="EMBL/GenBank/DDBJ databases">
        <title>Genomic Encyclopedia of Type Strains, Phase IV (KMG-V): Genome sequencing to study the core and pangenomes of soil and plant-associated prokaryotes.</title>
        <authorList>
            <person name="Whitman W."/>
        </authorList>
    </citation>
    <scope>NUCLEOTIDE SEQUENCE [LARGE SCALE GENOMIC DNA]</scope>
    <source>
        <strain evidence="2 3">Gr42</strain>
    </source>
</reference>